<dbReference type="RefSeq" id="WP_087455068.1">
    <property type="nucleotide sequence ID" value="NZ_CP021434.1"/>
</dbReference>
<dbReference type="AlphaFoldDB" id="A0A1Y0IHD7"/>
<dbReference type="Proteomes" id="UP000195437">
    <property type="component" value="Chromosome"/>
</dbReference>
<organism evidence="1 2">
    <name type="scientific">Tumebacillus avium</name>
    <dbReference type="NCBI Taxonomy" id="1903704"/>
    <lineage>
        <taxon>Bacteria</taxon>
        <taxon>Bacillati</taxon>
        <taxon>Bacillota</taxon>
        <taxon>Bacilli</taxon>
        <taxon>Bacillales</taxon>
        <taxon>Alicyclobacillaceae</taxon>
        <taxon>Tumebacillus</taxon>
    </lineage>
</organism>
<sequence>MAVQASAAILAVWKKFDEFPMETLTKAWHRGGQRTVAEMKEHRAKYGTSGNCFDLAIWLLDEFRAAGITAYGVGHDLGTSDAHVAVVAEDELGSRYLCDLGDLWLQPILLDPARPEFTGDKLKGFFPAAEVQVAVQGDRCEVCYFRPNGKVSRQEYDLTPISEHDLMVAAEACQHDYRQALVEFRVPHGAETAHWEFCDWESFLSTSEGLYPEEQLATIEAWCERIHLRTGLDKAVLQESLSFYQNSMK</sequence>
<protein>
    <submittedName>
        <fullName evidence="1">Uncharacterized protein</fullName>
    </submittedName>
</protein>
<dbReference type="OrthoDB" id="2591886at2"/>
<proteinExistence type="predicted"/>
<keyword evidence="2" id="KW-1185">Reference proteome</keyword>
<dbReference type="SUPFAM" id="SSF54001">
    <property type="entry name" value="Cysteine proteinases"/>
    <property type="match status" value="1"/>
</dbReference>
<dbReference type="InterPro" id="IPR038765">
    <property type="entry name" value="Papain-like_cys_pep_sf"/>
</dbReference>
<reference evidence="2" key="1">
    <citation type="submission" date="2017-05" db="EMBL/GenBank/DDBJ databases">
        <authorList>
            <person name="Sung H."/>
        </authorList>
    </citation>
    <scope>NUCLEOTIDE SEQUENCE [LARGE SCALE GENOMIC DNA]</scope>
    <source>
        <strain evidence="2">AR23208</strain>
    </source>
</reference>
<accession>A0A1Y0IHD7</accession>
<dbReference type="EMBL" id="CP021434">
    <property type="protein sequence ID" value="ARU59680.1"/>
    <property type="molecule type" value="Genomic_DNA"/>
</dbReference>
<dbReference type="KEGG" id="tum:CBW65_00455"/>
<evidence type="ECO:0000313" key="2">
    <source>
        <dbReference type="Proteomes" id="UP000195437"/>
    </source>
</evidence>
<name>A0A1Y0IHD7_9BACL</name>
<gene>
    <name evidence="1" type="ORF">CBW65_00455</name>
</gene>
<evidence type="ECO:0000313" key="1">
    <source>
        <dbReference type="EMBL" id="ARU59680.1"/>
    </source>
</evidence>